<reference evidence="11" key="1">
    <citation type="journal article" date="2014" name="Nat. Genet.">
        <title>Genome and transcriptome of the porcine whipworm Trichuris suis.</title>
        <authorList>
            <person name="Jex A.R."/>
            <person name="Nejsum P."/>
            <person name="Schwarz E.M."/>
            <person name="Hu L."/>
            <person name="Young N.D."/>
            <person name="Hall R.S."/>
            <person name="Korhonen P.K."/>
            <person name="Liao S."/>
            <person name="Thamsborg S."/>
            <person name="Xia J."/>
            <person name="Xu P."/>
            <person name="Wang S."/>
            <person name="Scheerlinck J.P."/>
            <person name="Hofmann A."/>
            <person name="Sternberg P.W."/>
            <person name="Wang J."/>
            <person name="Gasser R.B."/>
        </authorList>
    </citation>
    <scope>NUCLEOTIDE SEQUENCE [LARGE SCALE GENOMIC DNA]</scope>
    <source>
        <strain evidence="11">DCEP-RM93F</strain>
    </source>
</reference>
<organism evidence="11">
    <name type="scientific">Trichuris suis</name>
    <name type="common">pig whipworm</name>
    <dbReference type="NCBI Taxonomy" id="68888"/>
    <lineage>
        <taxon>Eukaryota</taxon>
        <taxon>Metazoa</taxon>
        <taxon>Ecdysozoa</taxon>
        <taxon>Nematoda</taxon>
        <taxon>Enoplea</taxon>
        <taxon>Dorylaimia</taxon>
        <taxon>Trichinellida</taxon>
        <taxon>Trichuridae</taxon>
        <taxon>Trichuris</taxon>
    </lineage>
</organism>
<keyword evidence="8" id="KW-0539">Nucleus</keyword>
<evidence type="ECO:0000256" key="6">
    <source>
        <dbReference type="ARBA" id="ARBA00023163"/>
    </source>
</evidence>
<feature type="region of interest" description="Disordered" evidence="9">
    <location>
        <begin position="202"/>
        <end position="244"/>
    </location>
</feature>
<dbReference type="Gene3D" id="3.30.50.10">
    <property type="entry name" value="Erythroid Transcription Factor GATA-1, subunit A"/>
    <property type="match status" value="1"/>
</dbReference>
<dbReference type="Pfam" id="PF00105">
    <property type="entry name" value="zf-C4"/>
    <property type="match status" value="1"/>
</dbReference>
<dbReference type="GO" id="GO:0008270">
    <property type="term" value="F:zinc ion binding"/>
    <property type="evidence" value="ECO:0007669"/>
    <property type="project" value="UniProtKB-KW"/>
</dbReference>
<keyword evidence="2" id="KW-0863">Zinc-finger</keyword>
<evidence type="ECO:0000256" key="3">
    <source>
        <dbReference type="ARBA" id="ARBA00022833"/>
    </source>
</evidence>
<dbReference type="SMART" id="SM00399">
    <property type="entry name" value="ZnF_C4"/>
    <property type="match status" value="1"/>
</dbReference>
<evidence type="ECO:0000259" key="10">
    <source>
        <dbReference type="PROSITE" id="PS51030"/>
    </source>
</evidence>
<dbReference type="SUPFAM" id="SSF57716">
    <property type="entry name" value="Glucocorticoid receptor-like (DNA-binding domain)"/>
    <property type="match status" value="1"/>
</dbReference>
<keyword evidence="1" id="KW-0479">Metal-binding</keyword>
<protein>
    <recommendedName>
        <fullName evidence="10">Nuclear receptor domain-containing protein</fullName>
    </recommendedName>
</protein>
<evidence type="ECO:0000256" key="1">
    <source>
        <dbReference type="ARBA" id="ARBA00022723"/>
    </source>
</evidence>
<dbReference type="PRINTS" id="PR00047">
    <property type="entry name" value="STROIDFINGER"/>
</dbReference>
<evidence type="ECO:0000256" key="8">
    <source>
        <dbReference type="ARBA" id="ARBA00023242"/>
    </source>
</evidence>
<sequence>MVLYAVNRQLNMLLVRFGLEGSNEEQKYYDTNTVEDQLPFKQEKEEKTEENDASLQPEPTPRKKSFTVSSLLEDSPDRPGLGATNQLTDQTRAGQVTCRRDQKGKQFSLPTMNSFPSSYPFLPIINGQAARYPMNPNGAWQFLSPTPWLFFNNNQPSVITDVRHSPHSSAFRAILPKRLHKANKSVDPTDLRPSCEPVANEPVSLKNGSIQPRCPEQTVSDGTDESSLSRYTTSPISSCNSPSEQGLENSNGLCIVCEDKASGYHYGIVSCEGCKVLSMRPICTQHFHIDRCICRVSSGVRCNGTWSTSVTAVRQDPCRKKVVRDSDVEAQTQASLQLQQIMKEVSSAFASVVRCSENERGEVNNDAITNFGHAIQGFDELNSSDQEFLIQAAIPEIKMLYDAFELSKLDEDDISNADSVATVDDYQQSLERMRKFMQQTEPTSRLPKLAGVNKSFAVFQNMVSCEKHTLLAMAISPLDNSRLYNVLQTR</sequence>
<keyword evidence="7" id="KW-0675">Receptor</keyword>
<dbReference type="InterPro" id="IPR001628">
    <property type="entry name" value="Znf_hrmn_rcpt"/>
</dbReference>
<evidence type="ECO:0000256" key="4">
    <source>
        <dbReference type="ARBA" id="ARBA00023015"/>
    </source>
</evidence>
<evidence type="ECO:0000313" key="11">
    <source>
        <dbReference type="EMBL" id="KFD71105.1"/>
    </source>
</evidence>
<feature type="compositionally biased region" description="Polar residues" evidence="9">
    <location>
        <begin position="217"/>
        <end position="244"/>
    </location>
</feature>
<dbReference type="GO" id="GO:0003700">
    <property type="term" value="F:DNA-binding transcription factor activity"/>
    <property type="evidence" value="ECO:0007669"/>
    <property type="project" value="InterPro"/>
</dbReference>
<dbReference type="PANTHER" id="PTHR48092">
    <property type="entry name" value="KNIRPS-RELATED PROTEIN-RELATED"/>
    <property type="match status" value="1"/>
</dbReference>
<gene>
    <name evidence="11" type="ORF">M514_02684</name>
</gene>
<accession>A0A085NNQ9</accession>
<dbReference type="InterPro" id="IPR013088">
    <property type="entry name" value="Znf_NHR/GATA"/>
</dbReference>
<evidence type="ECO:0000256" key="5">
    <source>
        <dbReference type="ARBA" id="ARBA00023125"/>
    </source>
</evidence>
<dbReference type="PROSITE" id="PS51030">
    <property type="entry name" value="NUCLEAR_REC_DBD_2"/>
    <property type="match status" value="1"/>
</dbReference>
<keyword evidence="5" id="KW-0238">DNA-binding</keyword>
<evidence type="ECO:0000256" key="7">
    <source>
        <dbReference type="ARBA" id="ARBA00023170"/>
    </source>
</evidence>
<evidence type="ECO:0000256" key="2">
    <source>
        <dbReference type="ARBA" id="ARBA00022771"/>
    </source>
</evidence>
<keyword evidence="4" id="KW-0805">Transcription regulation</keyword>
<evidence type="ECO:0000256" key="9">
    <source>
        <dbReference type="SAM" id="MobiDB-lite"/>
    </source>
</evidence>
<keyword evidence="3" id="KW-0862">Zinc</keyword>
<dbReference type="InterPro" id="IPR050200">
    <property type="entry name" value="Nuclear_hormone_rcpt_NR3"/>
</dbReference>
<dbReference type="AlphaFoldDB" id="A0A085NNQ9"/>
<dbReference type="EMBL" id="KL367484">
    <property type="protein sequence ID" value="KFD71105.1"/>
    <property type="molecule type" value="Genomic_DNA"/>
</dbReference>
<keyword evidence="6" id="KW-0804">Transcription</keyword>
<name>A0A085NNQ9_9BILA</name>
<dbReference type="Proteomes" id="UP000030758">
    <property type="component" value="Unassembled WGS sequence"/>
</dbReference>
<dbReference type="GO" id="GO:0043565">
    <property type="term" value="F:sequence-specific DNA binding"/>
    <property type="evidence" value="ECO:0007669"/>
    <property type="project" value="InterPro"/>
</dbReference>
<feature type="region of interest" description="Disordered" evidence="9">
    <location>
        <begin position="41"/>
        <end position="66"/>
    </location>
</feature>
<proteinExistence type="predicted"/>
<feature type="domain" description="Nuclear receptor" evidence="10">
    <location>
        <begin position="251"/>
        <end position="330"/>
    </location>
</feature>